<proteinExistence type="predicted"/>
<organism evidence="2 3">
    <name type="scientific">Roseomonas indoligenes</name>
    <dbReference type="NCBI Taxonomy" id="2820811"/>
    <lineage>
        <taxon>Bacteria</taxon>
        <taxon>Pseudomonadati</taxon>
        <taxon>Pseudomonadota</taxon>
        <taxon>Alphaproteobacteria</taxon>
        <taxon>Acetobacterales</taxon>
        <taxon>Roseomonadaceae</taxon>
        <taxon>Roseomonas</taxon>
    </lineage>
</organism>
<accession>A0A940SA00</accession>
<feature type="domain" description="Peptidase S9 prolyl oligopeptidase catalytic" evidence="1">
    <location>
        <begin position="180"/>
        <end position="384"/>
    </location>
</feature>
<evidence type="ECO:0000313" key="2">
    <source>
        <dbReference type="EMBL" id="MBP0495687.1"/>
    </source>
</evidence>
<dbReference type="PANTHER" id="PTHR22946">
    <property type="entry name" value="DIENELACTONE HYDROLASE DOMAIN-CONTAINING PROTEIN-RELATED"/>
    <property type="match status" value="1"/>
</dbReference>
<keyword evidence="3" id="KW-1185">Reference proteome</keyword>
<dbReference type="PANTHER" id="PTHR22946:SF12">
    <property type="entry name" value="CONIDIAL PIGMENT BIOSYNTHESIS PROTEIN AYG1 (AFU_ORTHOLOGUE AFUA_2G17550)"/>
    <property type="match status" value="1"/>
</dbReference>
<dbReference type="InterPro" id="IPR029058">
    <property type="entry name" value="AB_hydrolase_fold"/>
</dbReference>
<sequence length="389" mass="41953">MSSEAVPGWTDYFPGNLLWSNAMLVCKGMAPYGAVALHDLDRIGARLRGRQGEPQAWAEEWGAEADALEARAAAALSPETAGHLLLRAGMLRFTGERFIPPGPEKRAIGERAYRALHAGLRARHPEIEAVEVPYEGATLPALFMKAPGVTGRAPVVVVFDGMDNAKEMSVLFAGLEFARRGMHTLAIDGPGQGETLRLRGMSARYDYEAAGAAAFDYVSARGDVDPRRVVVMGYSFGGYYAVRVAAHEPRFAAGVALTAPHWDLAGFQRAQRDKARAAGHSTAQSNFQFRWVVGAPDDDAAIAIAERFDVAGPAARVECPFLVTHGAEDRVIPVANAQRLFDALGTRRKALRIFTAEEGGSQHAHVDDRQIGIDHAADWITDTLREAAG</sequence>
<dbReference type="Proteomes" id="UP000677537">
    <property type="component" value="Unassembled WGS sequence"/>
</dbReference>
<evidence type="ECO:0000259" key="1">
    <source>
        <dbReference type="Pfam" id="PF00326"/>
    </source>
</evidence>
<protein>
    <submittedName>
        <fullName evidence="2">Alpha/beta fold hydrolase</fullName>
    </submittedName>
</protein>
<dbReference type="InterPro" id="IPR001375">
    <property type="entry name" value="Peptidase_S9_cat"/>
</dbReference>
<evidence type="ECO:0000313" key="3">
    <source>
        <dbReference type="Proteomes" id="UP000677537"/>
    </source>
</evidence>
<gene>
    <name evidence="2" type="ORF">J5Y10_23085</name>
</gene>
<dbReference type="AlphaFoldDB" id="A0A940SA00"/>
<reference evidence="2" key="1">
    <citation type="submission" date="2021-03" db="EMBL/GenBank/DDBJ databases">
        <authorList>
            <person name="So Y."/>
        </authorList>
    </citation>
    <scope>NUCLEOTIDE SEQUENCE</scope>
    <source>
        <strain evidence="2">SG15</strain>
    </source>
</reference>
<dbReference type="Gene3D" id="1.20.1440.110">
    <property type="entry name" value="acylaminoacyl peptidase"/>
    <property type="match status" value="1"/>
</dbReference>
<name>A0A940SA00_9PROT</name>
<dbReference type="InterPro" id="IPR050261">
    <property type="entry name" value="FrsA_esterase"/>
</dbReference>
<keyword evidence="2" id="KW-0378">Hydrolase</keyword>
<dbReference type="EMBL" id="JAGIZA010000020">
    <property type="protein sequence ID" value="MBP0495687.1"/>
    <property type="molecule type" value="Genomic_DNA"/>
</dbReference>
<dbReference type="Gene3D" id="3.40.50.1820">
    <property type="entry name" value="alpha/beta hydrolase"/>
    <property type="match status" value="1"/>
</dbReference>
<dbReference type="Pfam" id="PF00326">
    <property type="entry name" value="Peptidase_S9"/>
    <property type="match status" value="1"/>
</dbReference>
<dbReference type="RefSeq" id="WP_209376484.1">
    <property type="nucleotide sequence ID" value="NZ_JAGIZA010000020.1"/>
</dbReference>
<dbReference type="SUPFAM" id="SSF53474">
    <property type="entry name" value="alpha/beta-Hydrolases"/>
    <property type="match status" value="1"/>
</dbReference>
<dbReference type="GO" id="GO:0006508">
    <property type="term" value="P:proteolysis"/>
    <property type="evidence" value="ECO:0007669"/>
    <property type="project" value="InterPro"/>
</dbReference>
<comment type="caution">
    <text evidence="2">The sequence shown here is derived from an EMBL/GenBank/DDBJ whole genome shotgun (WGS) entry which is preliminary data.</text>
</comment>
<dbReference type="GO" id="GO:0008236">
    <property type="term" value="F:serine-type peptidase activity"/>
    <property type="evidence" value="ECO:0007669"/>
    <property type="project" value="InterPro"/>
</dbReference>